<dbReference type="PANTHER" id="PTHR47800">
    <property type="entry name" value="C2 DOMAIN-CONTAINING PROTEIN"/>
    <property type="match status" value="1"/>
</dbReference>
<dbReference type="Gene3D" id="2.60.40.150">
    <property type="entry name" value="C2 domain"/>
    <property type="match status" value="1"/>
</dbReference>
<proteinExistence type="predicted"/>
<gene>
    <name evidence="3" type="ORF">NLU13_0966</name>
</gene>
<dbReference type="EMBL" id="JAPDFR010000001">
    <property type="protein sequence ID" value="KAK0391465.1"/>
    <property type="molecule type" value="Genomic_DNA"/>
</dbReference>
<accession>A0AA39GQ22</accession>
<dbReference type="InterPro" id="IPR035892">
    <property type="entry name" value="C2_domain_sf"/>
</dbReference>
<dbReference type="Proteomes" id="UP001175261">
    <property type="component" value="Unassembled WGS sequence"/>
</dbReference>
<feature type="domain" description="C2" evidence="2">
    <location>
        <begin position="101"/>
        <end position="231"/>
    </location>
</feature>
<dbReference type="PROSITE" id="PS50004">
    <property type="entry name" value="C2"/>
    <property type="match status" value="1"/>
</dbReference>
<dbReference type="InterPro" id="IPR000008">
    <property type="entry name" value="C2_dom"/>
</dbReference>
<dbReference type="PANTHER" id="PTHR47800:SF5">
    <property type="entry name" value="FER-1-LIKE PROTEIN 6"/>
    <property type="match status" value="1"/>
</dbReference>
<evidence type="ECO:0000313" key="3">
    <source>
        <dbReference type="EMBL" id="KAK0391465.1"/>
    </source>
</evidence>
<feature type="region of interest" description="Disordered" evidence="1">
    <location>
        <begin position="466"/>
        <end position="500"/>
    </location>
</feature>
<protein>
    <recommendedName>
        <fullName evidence="2">C2 domain-containing protein</fullName>
    </recommendedName>
</protein>
<dbReference type="SUPFAM" id="SSF49562">
    <property type="entry name" value="C2 domain (Calcium/lipid-binding domain, CaLB)"/>
    <property type="match status" value="1"/>
</dbReference>
<feature type="compositionally biased region" description="Polar residues" evidence="1">
    <location>
        <begin position="12"/>
        <end position="23"/>
    </location>
</feature>
<evidence type="ECO:0000313" key="4">
    <source>
        <dbReference type="Proteomes" id="UP001175261"/>
    </source>
</evidence>
<name>A0AA39GQ22_SARSR</name>
<feature type="compositionally biased region" description="Basic and acidic residues" evidence="1">
    <location>
        <begin position="581"/>
        <end position="615"/>
    </location>
</feature>
<feature type="region of interest" description="Disordered" evidence="1">
    <location>
        <begin position="572"/>
        <end position="615"/>
    </location>
</feature>
<feature type="compositionally biased region" description="Polar residues" evidence="1">
    <location>
        <begin position="40"/>
        <end position="54"/>
    </location>
</feature>
<reference evidence="3" key="1">
    <citation type="submission" date="2022-10" db="EMBL/GenBank/DDBJ databases">
        <title>Determination and structural analysis of whole genome sequence of Sarocladium strictum F4-1.</title>
        <authorList>
            <person name="Hu L."/>
            <person name="Jiang Y."/>
        </authorList>
    </citation>
    <scope>NUCLEOTIDE SEQUENCE</scope>
    <source>
        <strain evidence="3">F4-1</strain>
    </source>
</reference>
<feature type="compositionally biased region" description="Pro residues" evidence="1">
    <location>
        <begin position="487"/>
        <end position="497"/>
    </location>
</feature>
<feature type="compositionally biased region" description="Basic and acidic residues" evidence="1">
    <location>
        <begin position="466"/>
        <end position="485"/>
    </location>
</feature>
<dbReference type="GO" id="GO:0010628">
    <property type="term" value="P:positive regulation of gene expression"/>
    <property type="evidence" value="ECO:0007669"/>
    <property type="project" value="TreeGrafter"/>
</dbReference>
<feature type="compositionally biased region" description="Polar residues" evidence="1">
    <location>
        <begin position="61"/>
        <end position="73"/>
    </location>
</feature>
<evidence type="ECO:0000259" key="2">
    <source>
        <dbReference type="PROSITE" id="PS50004"/>
    </source>
</evidence>
<dbReference type="AlphaFoldDB" id="A0AA39GQ22"/>
<keyword evidence="4" id="KW-1185">Reference proteome</keyword>
<dbReference type="SMART" id="SM00239">
    <property type="entry name" value="C2"/>
    <property type="match status" value="1"/>
</dbReference>
<feature type="region of interest" description="Disordered" evidence="1">
    <location>
        <begin position="1"/>
        <end position="85"/>
    </location>
</feature>
<organism evidence="3 4">
    <name type="scientific">Sarocladium strictum</name>
    <name type="common">Black bundle disease fungus</name>
    <name type="synonym">Acremonium strictum</name>
    <dbReference type="NCBI Taxonomy" id="5046"/>
    <lineage>
        <taxon>Eukaryota</taxon>
        <taxon>Fungi</taxon>
        <taxon>Dikarya</taxon>
        <taxon>Ascomycota</taxon>
        <taxon>Pezizomycotina</taxon>
        <taxon>Sordariomycetes</taxon>
        <taxon>Hypocreomycetidae</taxon>
        <taxon>Hypocreales</taxon>
        <taxon>Sarocladiaceae</taxon>
        <taxon>Sarocladium</taxon>
    </lineage>
</organism>
<comment type="caution">
    <text evidence="3">The sequence shown here is derived from an EMBL/GenBank/DDBJ whole genome shotgun (WGS) entry which is preliminary data.</text>
</comment>
<dbReference type="Pfam" id="PF00168">
    <property type="entry name" value="C2"/>
    <property type="match status" value="1"/>
</dbReference>
<sequence length="615" mass="68780">MEGSALKETPKGSVNENRTTPNGHYTELPLRPKPDVCPSAESTTNEDLQTTTQAGPVRNGASAQQKTSAQTKEQGNEKSHGVLSSLNAEELSRLAEKNRKKGPPGGIDATPLPAVSQGYTIRFTFRSAANLPPSDLNTASSDPYLTATLIAPSVKRHKHDPDLVHRTPTIQRTTEPEWHDDWIVANVPSTGFTLKCRIYDEDAADADDRLGNVTIKVPQVYEQWPGFPPPGQEFKAKKRPISKRAYVIKALVSMLKSDVHMTPRLTLSMEVLGKSDPPYGQMCTIGPACWTKHYSPLIGRLAGTKVDAQDEPQGNQQDDDKPKTQKYDFQANQMQLRGPVPSDLYHRFVEFKPIMNNLFASTGLRGKVLNKAVHKQHRRIYNYDRTTEHGFFEPCTEEASLQFLKMAHFDEGGRMFTYVLTLDACLRFTETGKEFGIDMLSKHNMHSDVQHYIACSGEFMIRRLQKPDANDDPDPNEKTHPKDDLPGGPPHSPPPQNPSYYQLIIDNDSGTYRPDKHVLPDLKAFLERQFPGLAIVAMHWEEEKLQELKEAQRSIKKKEGRMVNVVLNRSLSSISSAESELNDRDGGGRKSKREAALEAIEDPKKAKDALSRAMP</sequence>
<evidence type="ECO:0000256" key="1">
    <source>
        <dbReference type="SAM" id="MobiDB-lite"/>
    </source>
</evidence>